<evidence type="ECO:0000256" key="6">
    <source>
        <dbReference type="ARBA" id="ARBA00022840"/>
    </source>
</evidence>
<evidence type="ECO:0000256" key="9">
    <source>
        <dbReference type="ARBA" id="ARBA00030563"/>
    </source>
</evidence>
<dbReference type="EC" id="6.1.1.6" evidence="2"/>
<dbReference type="InterPro" id="IPR044136">
    <property type="entry name" value="Lys-tRNA-ligase_II_N"/>
</dbReference>
<dbReference type="InterPro" id="IPR018149">
    <property type="entry name" value="Lys-tRNA-synth_II_C"/>
</dbReference>
<dbReference type="SUPFAM" id="SSF50249">
    <property type="entry name" value="Nucleic acid-binding proteins"/>
    <property type="match status" value="1"/>
</dbReference>
<dbReference type="FunFam" id="3.30.930.10:FF:000162">
    <property type="entry name" value="Lysyl-tRNA synthetase"/>
    <property type="match status" value="1"/>
</dbReference>
<dbReference type="InterPro" id="IPR004365">
    <property type="entry name" value="NA-bd_OB_tRNA"/>
</dbReference>
<gene>
    <name evidence="13" type="ORF">RHSIM_Rhsim13G0233000</name>
</gene>
<comment type="similarity">
    <text evidence="1">Belongs to the class-II aminoacyl-tRNA synthetase family.</text>
</comment>
<accession>A0A834L396</accession>
<name>A0A834L396_RHOSS</name>
<evidence type="ECO:0000256" key="3">
    <source>
        <dbReference type="ARBA" id="ARBA00022598"/>
    </source>
</evidence>
<evidence type="ECO:0000256" key="5">
    <source>
        <dbReference type="ARBA" id="ARBA00022741"/>
    </source>
</evidence>
<dbReference type="CDD" id="cd04322">
    <property type="entry name" value="LysRS_N"/>
    <property type="match status" value="1"/>
</dbReference>
<dbReference type="Gene3D" id="3.30.930.10">
    <property type="entry name" value="Bira Bifunctional Protein, Domain 2"/>
    <property type="match status" value="2"/>
</dbReference>
<evidence type="ECO:0000256" key="7">
    <source>
        <dbReference type="ARBA" id="ARBA00022917"/>
    </source>
</evidence>
<dbReference type="SUPFAM" id="SSF55681">
    <property type="entry name" value="Class II aaRS and biotin synthetases"/>
    <property type="match status" value="1"/>
</dbReference>
<dbReference type="FunFam" id="2.40.50.140:FF:000024">
    <property type="entry name" value="Lysine--tRNA ligase"/>
    <property type="match status" value="1"/>
</dbReference>
<dbReference type="GO" id="GO:0005829">
    <property type="term" value="C:cytosol"/>
    <property type="evidence" value="ECO:0007669"/>
    <property type="project" value="TreeGrafter"/>
</dbReference>
<sequence>METLKVLSLSSQPLKHLFYFAAASSLSTHSVTRTSSSRLFFRCSSSASTAAASARVAGRNRRSSSETPSSTSDRDAVRAIRLKKVEELRGQGLEPYAYKWERTHTANQLQDIYRNLGNGEESTSGSDCVSVAGRIVARRAFGKLAFLTLRDDSGTIQLYCEKERLANDQFEMLKTFVDIGDILGANGSIKRTEKGELSVKLNSFAILTKSLLPLPDKYHGLTDVDKRYRQRYVDMIANPEVANIFRQRAKIVSEIRKTVESLGFVEVETPVLQGAAGGAEARPFVTYHNSLGRDLYLRIATELHLKRMLMYEAYSDYQSMMNMAEEIVTRCALAVHGKLSIDYQGLEICLQKPWRRETMHNLVKEVTGIDFNELGNDLRAAKEVTIRTIGTGIENKDKCSIEACESVGNLLNEVFEIMVEPKLLQPTFVLDYPIEISPLAKPHQRHAGLTERFELFICGREMANAFSELTDPVDQRGRLEEQVRQHNERRAIAISEINSEEKEKKSDDNLYEVTLDEDFITALEYGMPPASGMGLGVDRLVMLLTNSASIRDVIPFPVLKIQQ</sequence>
<evidence type="ECO:0000256" key="10">
    <source>
        <dbReference type="ARBA" id="ARBA00048573"/>
    </source>
</evidence>
<dbReference type="PANTHER" id="PTHR42918:SF15">
    <property type="entry name" value="LYSINE--TRNA LIGASE, CHLOROPLASTIC_MITOCHONDRIAL"/>
    <property type="match status" value="1"/>
</dbReference>
<feature type="domain" description="Aminoacyl-transfer RNA synthetases class-II family profile" evidence="12">
    <location>
        <begin position="245"/>
        <end position="555"/>
    </location>
</feature>
<evidence type="ECO:0000256" key="8">
    <source>
        <dbReference type="ARBA" id="ARBA00023146"/>
    </source>
</evidence>
<dbReference type="OrthoDB" id="21243at2759"/>
<protein>
    <recommendedName>
        <fullName evidence="2">lysine--tRNA ligase</fullName>
        <ecNumber evidence="2">6.1.1.6</ecNumber>
    </recommendedName>
    <alternativeName>
        <fullName evidence="9">Lysyl-tRNA synthetase</fullName>
    </alternativeName>
</protein>
<organism evidence="13 14">
    <name type="scientific">Rhododendron simsii</name>
    <name type="common">Sims's rhododendron</name>
    <dbReference type="NCBI Taxonomy" id="118357"/>
    <lineage>
        <taxon>Eukaryota</taxon>
        <taxon>Viridiplantae</taxon>
        <taxon>Streptophyta</taxon>
        <taxon>Embryophyta</taxon>
        <taxon>Tracheophyta</taxon>
        <taxon>Spermatophyta</taxon>
        <taxon>Magnoliopsida</taxon>
        <taxon>eudicotyledons</taxon>
        <taxon>Gunneridae</taxon>
        <taxon>Pentapetalae</taxon>
        <taxon>asterids</taxon>
        <taxon>Ericales</taxon>
        <taxon>Ericaceae</taxon>
        <taxon>Ericoideae</taxon>
        <taxon>Rhodoreae</taxon>
        <taxon>Rhododendron</taxon>
    </lineage>
</organism>
<dbReference type="GO" id="GO:0000049">
    <property type="term" value="F:tRNA binding"/>
    <property type="evidence" value="ECO:0007669"/>
    <property type="project" value="TreeGrafter"/>
</dbReference>
<dbReference type="PANTHER" id="PTHR42918">
    <property type="entry name" value="LYSYL-TRNA SYNTHETASE"/>
    <property type="match status" value="1"/>
</dbReference>
<feature type="region of interest" description="Disordered" evidence="11">
    <location>
        <begin position="54"/>
        <end position="76"/>
    </location>
</feature>
<keyword evidence="3" id="KW-0436">Ligase</keyword>
<keyword evidence="7" id="KW-0648">Protein biosynthesis</keyword>
<proteinExistence type="inferred from homology"/>
<keyword evidence="5" id="KW-0547">Nucleotide-binding</keyword>
<dbReference type="InterPro" id="IPR006195">
    <property type="entry name" value="aa-tRNA-synth_II"/>
</dbReference>
<dbReference type="InterPro" id="IPR012340">
    <property type="entry name" value="NA-bd_OB-fold"/>
</dbReference>
<keyword evidence="4" id="KW-0479">Metal-binding</keyword>
<dbReference type="EMBL" id="WJXA01000013">
    <property type="protein sequence ID" value="KAF7119258.1"/>
    <property type="molecule type" value="Genomic_DNA"/>
</dbReference>
<keyword evidence="14" id="KW-1185">Reference proteome</keyword>
<dbReference type="Gene3D" id="2.40.50.140">
    <property type="entry name" value="Nucleic acid-binding proteins"/>
    <property type="match status" value="1"/>
</dbReference>
<dbReference type="GO" id="GO:0004824">
    <property type="term" value="F:lysine-tRNA ligase activity"/>
    <property type="evidence" value="ECO:0007669"/>
    <property type="project" value="UniProtKB-EC"/>
</dbReference>
<evidence type="ECO:0000259" key="12">
    <source>
        <dbReference type="PROSITE" id="PS50862"/>
    </source>
</evidence>
<keyword evidence="6" id="KW-0067">ATP-binding</keyword>
<comment type="catalytic activity">
    <reaction evidence="10">
        <text>tRNA(Lys) + L-lysine + ATP = L-lysyl-tRNA(Lys) + AMP + diphosphate</text>
        <dbReference type="Rhea" id="RHEA:20792"/>
        <dbReference type="Rhea" id="RHEA-COMP:9696"/>
        <dbReference type="Rhea" id="RHEA-COMP:9697"/>
        <dbReference type="ChEBI" id="CHEBI:30616"/>
        <dbReference type="ChEBI" id="CHEBI:32551"/>
        <dbReference type="ChEBI" id="CHEBI:33019"/>
        <dbReference type="ChEBI" id="CHEBI:78442"/>
        <dbReference type="ChEBI" id="CHEBI:78529"/>
        <dbReference type="ChEBI" id="CHEBI:456215"/>
        <dbReference type="EC" id="6.1.1.6"/>
    </reaction>
</comment>
<dbReference type="InterPro" id="IPR004364">
    <property type="entry name" value="Aa-tRNA-synt_II"/>
</dbReference>
<dbReference type="InterPro" id="IPR045864">
    <property type="entry name" value="aa-tRNA-synth_II/BPL/LPL"/>
</dbReference>
<dbReference type="InterPro" id="IPR002313">
    <property type="entry name" value="Lys-tRNA-ligase_II"/>
</dbReference>
<dbReference type="PROSITE" id="PS50862">
    <property type="entry name" value="AA_TRNA_LIGASE_II"/>
    <property type="match status" value="1"/>
</dbReference>
<comment type="caution">
    <text evidence="13">The sequence shown here is derived from an EMBL/GenBank/DDBJ whole genome shotgun (WGS) entry which is preliminary data.</text>
</comment>
<dbReference type="Proteomes" id="UP000626092">
    <property type="component" value="Unassembled WGS sequence"/>
</dbReference>
<dbReference type="GO" id="GO:0046872">
    <property type="term" value="F:metal ion binding"/>
    <property type="evidence" value="ECO:0007669"/>
    <property type="project" value="UniProtKB-KW"/>
</dbReference>
<keyword evidence="8" id="KW-0030">Aminoacyl-tRNA synthetase</keyword>
<dbReference type="Pfam" id="PF00152">
    <property type="entry name" value="tRNA-synt_2"/>
    <property type="match status" value="2"/>
</dbReference>
<dbReference type="Pfam" id="PF01336">
    <property type="entry name" value="tRNA_anti-codon"/>
    <property type="match status" value="1"/>
</dbReference>
<reference evidence="13" key="1">
    <citation type="submission" date="2019-11" db="EMBL/GenBank/DDBJ databases">
        <authorList>
            <person name="Liu Y."/>
            <person name="Hou J."/>
            <person name="Li T.-Q."/>
            <person name="Guan C.-H."/>
            <person name="Wu X."/>
            <person name="Wu H.-Z."/>
            <person name="Ling F."/>
            <person name="Zhang R."/>
            <person name="Shi X.-G."/>
            <person name="Ren J.-P."/>
            <person name="Chen E.-F."/>
            <person name="Sun J.-M."/>
        </authorList>
    </citation>
    <scope>NUCLEOTIDE SEQUENCE</scope>
    <source>
        <strain evidence="13">Adult_tree_wgs_1</strain>
        <tissue evidence="13">Leaves</tissue>
    </source>
</reference>
<evidence type="ECO:0000256" key="11">
    <source>
        <dbReference type="SAM" id="MobiDB-lite"/>
    </source>
</evidence>
<evidence type="ECO:0000313" key="14">
    <source>
        <dbReference type="Proteomes" id="UP000626092"/>
    </source>
</evidence>
<dbReference type="PRINTS" id="PR00982">
    <property type="entry name" value="TRNASYNTHLYS"/>
</dbReference>
<dbReference type="AlphaFoldDB" id="A0A834L396"/>
<dbReference type="GO" id="GO:0006430">
    <property type="term" value="P:lysyl-tRNA aminoacylation"/>
    <property type="evidence" value="ECO:0007669"/>
    <property type="project" value="InterPro"/>
</dbReference>
<evidence type="ECO:0000256" key="4">
    <source>
        <dbReference type="ARBA" id="ARBA00022723"/>
    </source>
</evidence>
<dbReference type="GO" id="GO:0005524">
    <property type="term" value="F:ATP binding"/>
    <property type="evidence" value="ECO:0007669"/>
    <property type="project" value="UniProtKB-KW"/>
</dbReference>
<dbReference type="HAMAP" id="MF_00252">
    <property type="entry name" value="Lys_tRNA_synth_class2"/>
    <property type="match status" value="1"/>
</dbReference>
<evidence type="ECO:0000256" key="2">
    <source>
        <dbReference type="ARBA" id="ARBA00013166"/>
    </source>
</evidence>
<dbReference type="GO" id="GO:0005739">
    <property type="term" value="C:mitochondrion"/>
    <property type="evidence" value="ECO:0007669"/>
    <property type="project" value="TreeGrafter"/>
</dbReference>
<evidence type="ECO:0000313" key="13">
    <source>
        <dbReference type="EMBL" id="KAF7119258.1"/>
    </source>
</evidence>
<evidence type="ECO:0000256" key="1">
    <source>
        <dbReference type="ARBA" id="ARBA00008226"/>
    </source>
</evidence>